<feature type="domain" description="WWE" evidence="6">
    <location>
        <begin position="656"/>
        <end position="742"/>
    </location>
</feature>
<dbReference type="Gene3D" id="1.25.40.20">
    <property type="entry name" value="Ankyrin repeat-containing domain"/>
    <property type="match status" value="1"/>
</dbReference>
<evidence type="ECO:0000313" key="9">
    <source>
        <dbReference type="Proteomes" id="UP001497623"/>
    </source>
</evidence>
<dbReference type="InterPro" id="IPR004170">
    <property type="entry name" value="WWE_dom"/>
</dbReference>
<dbReference type="Gene3D" id="3.90.228.10">
    <property type="match status" value="1"/>
</dbReference>
<dbReference type="GO" id="GO:1990404">
    <property type="term" value="F:NAD+-protein mono-ADP-ribosyltransferase activity"/>
    <property type="evidence" value="ECO:0007669"/>
    <property type="project" value="TreeGrafter"/>
</dbReference>
<keyword evidence="5" id="KW-0520">NAD</keyword>
<evidence type="ECO:0000259" key="6">
    <source>
        <dbReference type="PROSITE" id="PS50918"/>
    </source>
</evidence>
<evidence type="ECO:0000313" key="8">
    <source>
        <dbReference type="EMBL" id="CAL4075069.1"/>
    </source>
</evidence>
<reference evidence="8 9" key="1">
    <citation type="submission" date="2024-05" db="EMBL/GenBank/DDBJ databases">
        <authorList>
            <person name="Wallberg A."/>
        </authorList>
    </citation>
    <scope>NUCLEOTIDE SEQUENCE [LARGE SCALE GENOMIC DNA]</scope>
</reference>
<dbReference type="SUPFAM" id="SSF56399">
    <property type="entry name" value="ADP-ribosylation"/>
    <property type="match status" value="1"/>
</dbReference>
<organism evidence="8 9">
    <name type="scientific">Meganyctiphanes norvegica</name>
    <name type="common">Northern krill</name>
    <name type="synonym">Thysanopoda norvegica</name>
    <dbReference type="NCBI Taxonomy" id="48144"/>
    <lineage>
        <taxon>Eukaryota</taxon>
        <taxon>Metazoa</taxon>
        <taxon>Ecdysozoa</taxon>
        <taxon>Arthropoda</taxon>
        <taxon>Crustacea</taxon>
        <taxon>Multicrustacea</taxon>
        <taxon>Malacostraca</taxon>
        <taxon>Eumalacostraca</taxon>
        <taxon>Eucarida</taxon>
        <taxon>Euphausiacea</taxon>
        <taxon>Euphausiidae</taxon>
        <taxon>Meganyctiphanes</taxon>
    </lineage>
</organism>
<accession>A0AAV2QAT7</accession>
<dbReference type="Pfam" id="PF12796">
    <property type="entry name" value="Ank_2"/>
    <property type="match status" value="1"/>
</dbReference>
<dbReference type="SUPFAM" id="SSF48403">
    <property type="entry name" value="Ankyrin repeat"/>
    <property type="match status" value="1"/>
</dbReference>
<dbReference type="InterPro" id="IPR051712">
    <property type="entry name" value="ARTD-AVP"/>
</dbReference>
<keyword evidence="4" id="KW-0040">ANK repeat</keyword>
<keyword evidence="9" id="KW-1185">Reference proteome</keyword>
<dbReference type="PANTHER" id="PTHR45740:SF2">
    <property type="entry name" value="POLY [ADP-RIBOSE] POLYMERASE"/>
    <property type="match status" value="1"/>
</dbReference>
<dbReference type="AlphaFoldDB" id="A0AAV2QAT7"/>
<dbReference type="GO" id="GO:0003950">
    <property type="term" value="F:NAD+ poly-ADP-ribosyltransferase activity"/>
    <property type="evidence" value="ECO:0007669"/>
    <property type="project" value="UniProtKB-UniRule"/>
</dbReference>
<dbReference type="PROSITE" id="PS50088">
    <property type="entry name" value="ANK_REPEAT"/>
    <property type="match status" value="2"/>
</dbReference>
<dbReference type="SMART" id="SM00248">
    <property type="entry name" value="ANK"/>
    <property type="match status" value="2"/>
</dbReference>
<dbReference type="Pfam" id="PF00644">
    <property type="entry name" value="PARP"/>
    <property type="match status" value="1"/>
</dbReference>
<dbReference type="PROSITE" id="PS50918">
    <property type="entry name" value="WWE"/>
    <property type="match status" value="1"/>
</dbReference>
<keyword evidence="2" id="KW-0539">Nucleus</keyword>
<gene>
    <name evidence="8" type="ORF">MNOR_LOCUS9689</name>
</gene>
<dbReference type="PROSITE" id="PS51059">
    <property type="entry name" value="PARP_CATALYTIC"/>
    <property type="match status" value="1"/>
</dbReference>
<dbReference type="PANTHER" id="PTHR45740">
    <property type="entry name" value="POLY [ADP-RIBOSE] POLYMERASE"/>
    <property type="match status" value="1"/>
</dbReference>
<dbReference type="PROSITE" id="PS50297">
    <property type="entry name" value="ANK_REP_REGION"/>
    <property type="match status" value="1"/>
</dbReference>
<dbReference type="EMBL" id="CAXKWB010004725">
    <property type="protein sequence ID" value="CAL4075069.1"/>
    <property type="molecule type" value="Genomic_DNA"/>
</dbReference>
<evidence type="ECO:0000256" key="1">
    <source>
        <dbReference type="ARBA" id="ARBA00004123"/>
    </source>
</evidence>
<evidence type="ECO:0000256" key="2">
    <source>
        <dbReference type="ARBA" id="ARBA00023242"/>
    </source>
</evidence>
<dbReference type="Proteomes" id="UP001497623">
    <property type="component" value="Unassembled WGS sequence"/>
</dbReference>
<evidence type="ECO:0000256" key="4">
    <source>
        <dbReference type="PROSITE-ProRule" id="PRU00023"/>
    </source>
</evidence>
<dbReference type="InterPro" id="IPR037197">
    <property type="entry name" value="WWE_dom_sf"/>
</dbReference>
<dbReference type="SUPFAM" id="SSF117839">
    <property type="entry name" value="WWE domain"/>
    <property type="match status" value="1"/>
</dbReference>
<dbReference type="InterPro" id="IPR012317">
    <property type="entry name" value="Poly(ADP-ribose)pol_cat_dom"/>
</dbReference>
<evidence type="ECO:0000256" key="3">
    <source>
        <dbReference type="ARBA" id="ARBA00024347"/>
    </source>
</evidence>
<dbReference type="InterPro" id="IPR002110">
    <property type="entry name" value="Ankyrin_rpt"/>
</dbReference>
<evidence type="ECO:0000256" key="5">
    <source>
        <dbReference type="RuleBase" id="RU362114"/>
    </source>
</evidence>
<comment type="subcellular location">
    <subcellularLocation>
        <location evidence="1">Nucleus</location>
    </subcellularLocation>
</comment>
<comment type="similarity">
    <text evidence="3">Belongs to the ARTD/PARP family.</text>
</comment>
<feature type="domain" description="PARP catalytic" evidence="7">
    <location>
        <begin position="764"/>
        <end position="960"/>
    </location>
</feature>
<evidence type="ECO:0000259" key="7">
    <source>
        <dbReference type="PROSITE" id="PS51059"/>
    </source>
</evidence>
<dbReference type="Gene3D" id="3.30.720.50">
    <property type="match status" value="1"/>
</dbReference>
<name>A0AAV2QAT7_MEGNR</name>
<keyword evidence="5" id="KW-0328">Glycosyltransferase</keyword>
<proteinExistence type="inferred from homology"/>
<comment type="caution">
    <text evidence="8">The sequence shown here is derived from an EMBL/GenBank/DDBJ whole genome shotgun (WGS) entry which is preliminary data.</text>
</comment>
<keyword evidence="5" id="KW-0808">Transferase</keyword>
<feature type="repeat" description="ANK" evidence="4">
    <location>
        <begin position="156"/>
        <end position="179"/>
    </location>
</feature>
<dbReference type="EC" id="2.4.2.-" evidence="5"/>
<feature type="repeat" description="ANK" evidence="4">
    <location>
        <begin position="191"/>
        <end position="223"/>
    </location>
</feature>
<sequence>RMMISRPNSDNDSKDWLEAMDICEEGLGQNYTQLPDISGDESIGISNKSSQKRKFDMMETEINDICKNMETICINEYEDSNGTLSFKENEKQTKITKYKCKGHSGNEKLQEMICTKCPLSEDSLTYKEVQSAQHCDEKYIKEWITNCQCVNARDWAGMTLLHIACKYGYTTLLQLLLEHPEVHLNIEDVMSGYTPLMLARKSGHYSAVKMLTEHKGKCQITNRVNLLIENDITLMSEALLKNCQEHAWDEVARLLKNSTYYDKETLSKAIMISKSDSQWSIIRQILKLDVSFDMDLITLVFNDAVLENQHEFIAYLGSMYGKLNVFPKALLYCEEKCYWEIITTILNISLDIDTSVLKKILTTALYHQQWNIVHKVLQSDVKFSDLIVKEALDNAKLNGKLDLIEDISIRYSHIITDKVLIDATFHQQWTFILNLLKTKREFKKETLCHAFSEAFINLDKEIMQYFFTQNYSEELLDFKTLVIVFGKVFRNEEELSKNVAFLVEAKVKKIIYPFKENNSNNSLGSIWSHYLNGNIQVAEICKDSVIGYCRAERDGCPRLHATENIHWQISFTGNYWLNLTKQQSQYIEESFCNPGIDNCYPFINSLSPTLSTQEKGIKSLLGSENWVVDFKQNIITNYLLQCNTHYIKNMQHVFIRRLSVKDSDASQFQWYFRDNEDIWDKYGNISTHGKTSNITSDAIEQCYLNSKDSRFSFIFNSNQYVLEFRDMEQINKTTGMKRMVKRRPKKNLMLSLCIHNETIMPGDSNLTFNVNIPKGECMEIFEKLKHTLNNNCIFGSYIEIIESVEKINNTFLQRAHKLRLEMMETQYAGYCQVHTKKLLHGTKKEFVKKIINENFDWRLYGKSNGKAFGKGAYFTPNPKLALSYAPPDNDGKRYLIISSIIVGSMTVGCSGMEKPPINSATNLPYDTSVNNLKSPTIYVKYNKQEYCPEYVITMKKMSKQ</sequence>
<feature type="non-terminal residue" evidence="8">
    <location>
        <position position="1"/>
    </location>
</feature>
<dbReference type="GO" id="GO:0005634">
    <property type="term" value="C:nucleus"/>
    <property type="evidence" value="ECO:0007669"/>
    <property type="project" value="UniProtKB-SubCell"/>
</dbReference>
<dbReference type="InterPro" id="IPR036770">
    <property type="entry name" value="Ankyrin_rpt-contain_sf"/>
</dbReference>
<dbReference type="Pfam" id="PF02825">
    <property type="entry name" value="WWE"/>
    <property type="match status" value="1"/>
</dbReference>
<protein>
    <recommendedName>
        <fullName evidence="5">Poly [ADP-ribose] polymerase</fullName>
        <shortName evidence="5">PARP</shortName>
        <ecNumber evidence="5">2.4.2.-</ecNumber>
    </recommendedName>
</protein>